<evidence type="ECO:0000313" key="2">
    <source>
        <dbReference type="Proteomes" id="UP001164653"/>
    </source>
</evidence>
<name>A0A9E8NFV2_9BACT</name>
<dbReference type="AlphaFoldDB" id="A0A9E8NFV2"/>
<accession>A0A9E8NFV2</accession>
<keyword evidence="2" id="KW-1185">Reference proteome</keyword>
<dbReference type="KEGG" id="dpf:ON006_07580"/>
<gene>
    <name evidence="1" type="ORF">ON006_07580</name>
</gene>
<dbReference type="Pfam" id="PF11171">
    <property type="entry name" value="DUF2958"/>
    <property type="match status" value="1"/>
</dbReference>
<dbReference type="InterPro" id="IPR021341">
    <property type="entry name" value="DUF2958"/>
</dbReference>
<proteinExistence type="predicted"/>
<dbReference type="RefSeq" id="WP_267609969.1">
    <property type="nucleotide sequence ID" value="NZ_CP112998.1"/>
</dbReference>
<dbReference type="Proteomes" id="UP001164653">
    <property type="component" value="Chromosome"/>
</dbReference>
<evidence type="ECO:0000313" key="1">
    <source>
        <dbReference type="EMBL" id="WAC13811.1"/>
    </source>
</evidence>
<reference evidence="1" key="1">
    <citation type="submission" date="2022-11" db="EMBL/GenBank/DDBJ databases">
        <title>Dyadobacter pollutisoli sp. nov., isolated from plastic dumped soil.</title>
        <authorList>
            <person name="Kim J.M."/>
            <person name="Kim K.R."/>
            <person name="Lee J.K."/>
            <person name="Hao L."/>
            <person name="Jeon C.O."/>
        </authorList>
    </citation>
    <scope>NUCLEOTIDE SEQUENCE</scope>
    <source>
        <strain evidence="1">U1</strain>
    </source>
</reference>
<sequence>MALHQIRIYSYLCDMSQMIPQNLIEIMIHNAQEVQNDLGKDHVPVVKLYSKYGKAIWLLSELDPVNNIAFGLCDLGQGQPELSYVSLTDLASIKHARLKVPMVETDHHFEGKYPMSTYLKAAKAAKRVVEDDALLSGM</sequence>
<protein>
    <submittedName>
        <fullName evidence="1">DUF2958 domain-containing protein</fullName>
    </submittedName>
</protein>
<dbReference type="EMBL" id="CP112998">
    <property type="protein sequence ID" value="WAC13811.1"/>
    <property type="molecule type" value="Genomic_DNA"/>
</dbReference>
<organism evidence="1 2">
    <name type="scientific">Dyadobacter pollutisoli</name>
    <dbReference type="NCBI Taxonomy" id="2910158"/>
    <lineage>
        <taxon>Bacteria</taxon>
        <taxon>Pseudomonadati</taxon>
        <taxon>Bacteroidota</taxon>
        <taxon>Cytophagia</taxon>
        <taxon>Cytophagales</taxon>
        <taxon>Spirosomataceae</taxon>
        <taxon>Dyadobacter</taxon>
    </lineage>
</organism>